<dbReference type="GO" id="GO:0020037">
    <property type="term" value="F:heme binding"/>
    <property type="evidence" value="ECO:0007669"/>
    <property type="project" value="InterPro"/>
</dbReference>
<dbReference type="GO" id="GO:0046872">
    <property type="term" value="F:metal ion binding"/>
    <property type="evidence" value="ECO:0007669"/>
    <property type="project" value="UniProtKB-KW"/>
</dbReference>
<dbReference type="Proteomes" id="UP000258927">
    <property type="component" value="Chromosome"/>
</dbReference>
<evidence type="ECO:0000256" key="10">
    <source>
        <dbReference type="HAMAP-Rule" id="MF_01959"/>
    </source>
</evidence>
<gene>
    <name evidence="10" type="primary">ccmE</name>
    <name evidence="10" type="synonym">cycJ</name>
    <name evidence="12" type="ORF">MXMO3_02605</name>
</gene>
<keyword evidence="4 10" id="KW-0479">Metal-binding</keyword>
<dbReference type="GO" id="GO:0017003">
    <property type="term" value="P:protein-heme linkage"/>
    <property type="evidence" value="ECO:0007669"/>
    <property type="project" value="UniProtKB-UniRule"/>
</dbReference>
<keyword evidence="6 10" id="KW-0735">Signal-anchor</keyword>
<dbReference type="EMBL" id="CP021330">
    <property type="protein sequence ID" value="AVX05117.1"/>
    <property type="molecule type" value="Genomic_DNA"/>
</dbReference>
<comment type="function">
    <text evidence="10">Heme chaperone required for the biogenesis of c-type cytochromes. Transiently binds heme delivered by CcmC and transfers the heme to apo-cytochromes in a process facilitated by CcmF and CcmH.</text>
</comment>
<dbReference type="KEGG" id="mmyr:MXMO3_02605"/>
<evidence type="ECO:0000256" key="8">
    <source>
        <dbReference type="ARBA" id="ARBA00023004"/>
    </source>
</evidence>
<evidence type="ECO:0000256" key="3">
    <source>
        <dbReference type="ARBA" id="ARBA00022692"/>
    </source>
</evidence>
<proteinExistence type="inferred from homology"/>
<evidence type="ECO:0000256" key="6">
    <source>
        <dbReference type="ARBA" id="ARBA00022968"/>
    </source>
</evidence>
<evidence type="ECO:0000256" key="11">
    <source>
        <dbReference type="PIRSR" id="PIRSR604329-50"/>
    </source>
</evidence>
<dbReference type="InterPro" id="IPR036127">
    <property type="entry name" value="CcmE-like_sf"/>
</dbReference>
<evidence type="ECO:0000256" key="4">
    <source>
        <dbReference type="ARBA" id="ARBA00022723"/>
    </source>
</evidence>
<dbReference type="Gene3D" id="2.40.50.140">
    <property type="entry name" value="Nucleic acid-binding proteins"/>
    <property type="match status" value="1"/>
</dbReference>
<dbReference type="GO" id="GO:0017004">
    <property type="term" value="P:cytochrome complex assembly"/>
    <property type="evidence" value="ECO:0007669"/>
    <property type="project" value="UniProtKB-KW"/>
</dbReference>
<comment type="subcellular location">
    <subcellularLocation>
        <location evidence="10">Cell membrane</location>
        <topology evidence="10">Single-pass type II membrane protein</topology>
    </subcellularLocation>
    <subcellularLocation>
        <location evidence="1">Membrane</location>
    </subcellularLocation>
</comment>
<organism evidence="12 13">
    <name type="scientific">Maritalea myrionectae</name>
    <dbReference type="NCBI Taxonomy" id="454601"/>
    <lineage>
        <taxon>Bacteria</taxon>
        <taxon>Pseudomonadati</taxon>
        <taxon>Pseudomonadota</taxon>
        <taxon>Alphaproteobacteria</taxon>
        <taxon>Hyphomicrobiales</taxon>
        <taxon>Devosiaceae</taxon>
        <taxon>Maritalea</taxon>
    </lineage>
</organism>
<evidence type="ECO:0000313" key="12">
    <source>
        <dbReference type="EMBL" id="AVX05117.1"/>
    </source>
</evidence>
<dbReference type="HAMAP" id="MF_01959">
    <property type="entry name" value="CcmE"/>
    <property type="match status" value="1"/>
</dbReference>
<feature type="binding site" description="axial binding residue" evidence="10 11">
    <location>
        <position position="125"/>
    </location>
    <ligand>
        <name>heme</name>
        <dbReference type="ChEBI" id="CHEBI:30413"/>
    </ligand>
    <ligandPart>
        <name>Fe</name>
        <dbReference type="ChEBI" id="CHEBI:18248"/>
    </ligandPart>
</feature>
<dbReference type="PANTHER" id="PTHR34128:SF2">
    <property type="entry name" value="CYTOCHROME C-TYPE BIOGENESIS PROTEIN CCME HOMOLOG, MITOCHONDRIAL"/>
    <property type="match status" value="1"/>
</dbReference>
<evidence type="ECO:0000256" key="1">
    <source>
        <dbReference type="ARBA" id="ARBA00004370"/>
    </source>
</evidence>
<dbReference type="SUPFAM" id="SSF82093">
    <property type="entry name" value="Heme chaperone CcmE"/>
    <property type="match status" value="1"/>
</dbReference>
<dbReference type="NCBIfam" id="NF009731">
    <property type="entry name" value="PRK13254.1-5"/>
    <property type="match status" value="1"/>
</dbReference>
<keyword evidence="2 10" id="KW-0349">Heme</keyword>
<dbReference type="RefSeq" id="WP_117396136.1">
    <property type="nucleotide sequence ID" value="NZ_CP021330.1"/>
</dbReference>
<feature type="topological domain" description="Cytoplasmic" evidence="10">
    <location>
        <begin position="1"/>
        <end position="7"/>
    </location>
</feature>
<accession>A0A2R4MGE4</accession>
<dbReference type="Pfam" id="PF03100">
    <property type="entry name" value="CcmE"/>
    <property type="match status" value="1"/>
</dbReference>
<evidence type="ECO:0000256" key="5">
    <source>
        <dbReference type="ARBA" id="ARBA00022748"/>
    </source>
</evidence>
<dbReference type="PANTHER" id="PTHR34128">
    <property type="entry name" value="CYTOCHROME C-TYPE BIOGENESIS PROTEIN CCME HOMOLOG, MITOCHONDRIAL"/>
    <property type="match status" value="1"/>
</dbReference>
<dbReference type="InterPro" id="IPR004329">
    <property type="entry name" value="CcmE"/>
</dbReference>
<keyword evidence="7 10" id="KW-1133">Transmembrane helix</keyword>
<dbReference type="STRING" id="1122213.GCA_000423365_00241"/>
<evidence type="ECO:0000256" key="7">
    <source>
        <dbReference type="ARBA" id="ARBA00022989"/>
    </source>
</evidence>
<dbReference type="NCBIfam" id="NF009727">
    <property type="entry name" value="PRK13254.1-1"/>
    <property type="match status" value="1"/>
</dbReference>
<evidence type="ECO:0000313" key="13">
    <source>
        <dbReference type="Proteomes" id="UP000258927"/>
    </source>
</evidence>
<keyword evidence="13" id="KW-1185">Reference proteome</keyword>
<protein>
    <recommendedName>
        <fullName evidence="10">Cytochrome c-type biogenesis protein CcmE</fullName>
    </recommendedName>
    <alternativeName>
        <fullName evidence="10">Cytochrome c maturation protein E</fullName>
    </alternativeName>
    <alternativeName>
        <fullName evidence="10">Heme chaperone CcmE</fullName>
    </alternativeName>
</protein>
<evidence type="ECO:0000256" key="9">
    <source>
        <dbReference type="ARBA" id="ARBA00023136"/>
    </source>
</evidence>
<comment type="similarity">
    <text evidence="10">Belongs to the CcmE/CycJ family.</text>
</comment>
<reference evidence="12 13" key="1">
    <citation type="submission" date="2017-05" db="EMBL/GenBank/DDBJ databases">
        <title>Genome Analysis of Maritalea myrionectae HL2708#5.</title>
        <authorList>
            <consortium name="Cotde Inc.-PKNU"/>
            <person name="Jang D."/>
            <person name="Oh H.-M."/>
        </authorList>
    </citation>
    <scope>NUCLEOTIDE SEQUENCE [LARGE SCALE GENOMIC DNA]</scope>
    <source>
        <strain evidence="12 13">HL2708#5</strain>
    </source>
</reference>
<keyword evidence="5 10" id="KW-0201">Cytochrome c-type biogenesis</keyword>
<keyword evidence="3 10" id="KW-0812">Transmembrane</keyword>
<dbReference type="InterPro" id="IPR012340">
    <property type="entry name" value="NA-bd_OB-fold"/>
</dbReference>
<dbReference type="AlphaFoldDB" id="A0A2R4MGE4"/>
<keyword evidence="8 10" id="KW-0408">Iron</keyword>
<name>A0A2R4MGE4_9HYPH</name>
<feature type="topological domain" description="Extracellular" evidence="10">
    <location>
        <begin position="29"/>
        <end position="149"/>
    </location>
</feature>
<feature type="binding site" description="covalent" evidence="10 11">
    <location>
        <position position="121"/>
    </location>
    <ligand>
        <name>heme</name>
        <dbReference type="ChEBI" id="CHEBI:30413"/>
    </ligand>
</feature>
<dbReference type="GO" id="GO:0005886">
    <property type="term" value="C:plasma membrane"/>
    <property type="evidence" value="ECO:0007669"/>
    <property type="project" value="UniProtKB-SubCell"/>
</dbReference>
<sequence length="149" mass="16135">MTRKQKRLAIIGGLSAVVLTAVVFIAIAMRGTASFFVVPSEIKSQNIAVDQAVRLGGIVKSDSWEQDGTSHNFLVTDCQVDIAVHFSGIVPDLFREGQEVIVEGAMTNEGLFEATNVLAKHDENYVPKEMVDKFEEQGLCPGHTDQASG</sequence>
<keyword evidence="9 10" id="KW-0472">Membrane</keyword>
<evidence type="ECO:0000256" key="2">
    <source>
        <dbReference type="ARBA" id="ARBA00022617"/>
    </source>
</evidence>
<keyword evidence="10" id="KW-1003">Cell membrane</keyword>